<dbReference type="AlphaFoldDB" id="A0A6A4GEY7"/>
<gene>
    <name evidence="1" type="ORF">BT96DRAFT_842996</name>
</gene>
<sequence>LIVCNIWHLAGDTERGIRIVVQSEKMPGYLESRVEAFLEEMKNTIEAMTFGHV</sequence>
<dbReference type="Proteomes" id="UP000799118">
    <property type="component" value="Unassembled WGS sequence"/>
</dbReference>
<evidence type="ECO:0000313" key="1">
    <source>
        <dbReference type="EMBL" id="KAE9383980.1"/>
    </source>
</evidence>
<keyword evidence="2" id="KW-1185">Reference proteome</keyword>
<reference evidence="1" key="1">
    <citation type="journal article" date="2019" name="Environ. Microbiol.">
        <title>Fungal ecological strategies reflected in gene transcription - a case study of two litter decomposers.</title>
        <authorList>
            <person name="Barbi F."/>
            <person name="Kohler A."/>
            <person name="Barry K."/>
            <person name="Baskaran P."/>
            <person name="Daum C."/>
            <person name="Fauchery L."/>
            <person name="Ihrmark K."/>
            <person name="Kuo A."/>
            <person name="LaButti K."/>
            <person name="Lipzen A."/>
            <person name="Morin E."/>
            <person name="Grigoriev I.V."/>
            <person name="Henrissat B."/>
            <person name="Lindahl B."/>
            <person name="Martin F."/>
        </authorList>
    </citation>
    <scope>NUCLEOTIDE SEQUENCE</scope>
    <source>
        <strain evidence="1">JB14</strain>
    </source>
</reference>
<proteinExistence type="predicted"/>
<dbReference type="EMBL" id="ML770264">
    <property type="protein sequence ID" value="KAE9383980.1"/>
    <property type="molecule type" value="Genomic_DNA"/>
</dbReference>
<feature type="non-terminal residue" evidence="1">
    <location>
        <position position="1"/>
    </location>
</feature>
<protein>
    <submittedName>
        <fullName evidence="1">Uncharacterized protein</fullName>
    </submittedName>
</protein>
<dbReference type="OrthoDB" id="952271at2759"/>
<organism evidence="1 2">
    <name type="scientific">Gymnopus androsaceus JB14</name>
    <dbReference type="NCBI Taxonomy" id="1447944"/>
    <lineage>
        <taxon>Eukaryota</taxon>
        <taxon>Fungi</taxon>
        <taxon>Dikarya</taxon>
        <taxon>Basidiomycota</taxon>
        <taxon>Agaricomycotina</taxon>
        <taxon>Agaricomycetes</taxon>
        <taxon>Agaricomycetidae</taxon>
        <taxon>Agaricales</taxon>
        <taxon>Marasmiineae</taxon>
        <taxon>Omphalotaceae</taxon>
        <taxon>Gymnopus</taxon>
    </lineage>
</organism>
<name>A0A6A4GEY7_9AGAR</name>
<dbReference type="Gene3D" id="3.30.830.10">
    <property type="entry name" value="Metalloenzyme, LuxS/M16 peptidase-like"/>
    <property type="match status" value="1"/>
</dbReference>
<accession>A0A6A4GEY7</accession>
<evidence type="ECO:0000313" key="2">
    <source>
        <dbReference type="Proteomes" id="UP000799118"/>
    </source>
</evidence>